<dbReference type="AlphaFoldDB" id="A0A2N5SMV7"/>
<sequence length="106" mass="11477">MYPDVSIPSLSARSGKLLAASQDGLSTSIYLDSSGGTGGIVIASVCYLHHLSNSPRRFVDQRSSHYISSILFNIPIQVIRFLRLIQSSAGFIHNLPHIITSSHLLG</sequence>
<proteinExistence type="predicted"/>
<keyword evidence="2" id="KW-1185">Reference proteome</keyword>
<comment type="caution">
    <text evidence="1">The sequence shown here is derived from an EMBL/GenBank/DDBJ whole genome shotgun (WGS) entry which is preliminary data.</text>
</comment>
<dbReference type="EMBL" id="PGCJ01000918">
    <property type="protein sequence ID" value="PLW14577.1"/>
    <property type="molecule type" value="Genomic_DNA"/>
</dbReference>
<gene>
    <name evidence="1" type="ORF">PCANC_15730</name>
</gene>
<evidence type="ECO:0000313" key="1">
    <source>
        <dbReference type="EMBL" id="PLW14577.1"/>
    </source>
</evidence>
<reference evidence="1 2" key="1">
    <citation type="submission" date="2017-11" db="EMBL/GenBank/DDBJ databases">
        <title>De novo assembly and phasing of dikaryotic genomes from two isolates of Puccinia coronata f. sp. avenae, the causal agent of oat crown rust.</title>
        <authorList>
            <person name="Miller M.E."/>
            <person name="Zhang Y."/>
            <person name="Omidvar V."/>
            <person name="Sperschneider J."/>
            <person name="Schwessinger B."/>
            <person name="Raley C."/>
            <person name="Palmer J.M."/>
            <person name="Garnica D."/>
            <person name="Upadhyaya N."/>
            <person name="Rathjen J."/>
            <person name="Taylor J.M."/>
            <person name="Park R.F."/>
            <person name="Dodds P.N."/>
            <person name="Hirsch C.D."/>
            <person name="Kianian S.F."/>
            <person name="Figueroa M."/>
        </authorList>
    </citation>
    <scope>NUCLEOTIDE SEQUENCE [LARGE SCALE GENOMIC DNA]</scope>
    <source>
        <strain evidence="1">12NC29</strain>
    </source>
</reference>
<dbReference type="Proteomes" id="UP000235388">
    <property type="component" value="Unassembled WGS sequence"/>
</dbReference>
<accession>A0A2N5SMV7</accession>
<evidence type="ECO:0000313" key="2">
    <source>
        <dbReference type="Proteomes" id="UP000235388"/>
    </source>
</evidence>
<protein>
    <submittedName>
        <fullName evidence="1">Uncharacterized protein</fullName>
    </submittedName>
</protein>
<name>A0A2N5SMV7_9BASI</name>
<organism evidence="1 2">
    <name type="scientific">Puccinia coronata f. sp. avenae</name>
    <dbReference type="NCBI Taxonomy" id="200324"/>
    <lineage>
        <taxon>Eukaryota</taxon>
        <taxon>Fungi</taxon>
        <taxon>Dikarya</taxon>
        <taxon>Basidiomycota</taxon>
        <taxon>Pucciniomycotina</taxon>
        <taxon>Pucciniomycetes</taxon>
        <taxon>Pucciniales</taxon>
        <taxon>Pucciniaceae</taxon>
        <taxon>Puccinia</taxon>
    </lineage>
</organism>